<keyword evidence="1" id="KW-0378">Hydrolase</keyword>
<name>A0A1S8CUU6_9GAMM</name>
<dbReference type="EMBL" id="MLCN01000014">
    <property type="protein sequence ID" value="ONG41011.1"/>
    <property type="molecule type" value="Genomic_DNA"/>
</dbReference>
<keyword evidence="2" id="KW-0732">Signal</keyword>
<dbReference type="GO" id="GO:0052689">
    <property type="term" value="F:carboxylic ester hydrolase activity"/>
    <property type="evidence" value="ECO:0007669"/>
    <property type="project" value="UniProtKB-ARBA"/>
</dbReference>
<evidence type="ECO:0000313" key="5">
    <source>
        <dbReference type="Proteomes" id="UP000192132"/>
    </source>
</evidence>
<evidence type="ECO:0000313" key="4">
    <source>
        <dbReference type="EMBL" id="ONG41011.1"/>
    </source>
</evidence>
<dbReference type="Proteomes" id="UP000192132">
    <property type="component" value="Unassembled WGS sequence"/>
</dbReference>
<dbReference type="Pfam" id="PF02129">
    <property type="entry name" value="Peptidase_S15"/>
    <property type="match status" value="1"/>
</dbReference>
<dbReference type="OrthoDB" id="9804819at2"/>
<comment type="caution">
    <text evidence="4">The sequence shown here is derived from an EMBL/GenBank/DDBJ whole genome shotgun (WGS) entry which is preliminary data.</text>
</comment>
<dbReference type="InterPro" id="IPR050261">
    <property type="entry name" value="FrsA_esterase"/>
</dbReference>
<feature type="domain" description="Xaa-Pro dipeptidyl-peptidase-like" evidence="3">
    <location>
        <begin position="51"/>
        <end position="312"/>
    </location>
</feature>
<reference evidence="4 5" key="1">
    <citation type="submission" date="2016-10" db="EMBL/GenBank/DDBJ databases">
        <title>Draft Genome sequence of Alkanindiges sp. strain H1.</title>
        <authorList>
            <person name="Subhash Y."/>
            <person name="Lee S."/>
        </authorList>
    </citation>
    <scope>NUCLEOTIDE SEQUENCE [LARGE SCALE GENOMIC DNA]</scope>
    <source>
        <strain evidence="4 5">H1</strain>
    </source>
</reference>
<dbReference type="Gene3D" id="3.40.50.1820">
    <property type="entry name" value="alpha/beta hydrolase"/>
    <property type="match status" value="1"/>
</dbReference>
<accession>A0A1S8CUU6</accession>
<dbReference type="STRING" id="1907941.BKE30_06175"/>
<organism evidence="4 5">
    <name type="scientific">Alkanindiges hydrocarboniclasticus</name>
    <dbReference type="NCBI Taxonomy" id="1907941"/>
    <lineage>
        <taxon>Bacteria</taxon>
        <taxon>Pseudomonadati</taxon>
        <taxon>Pseudomonadota</taxon>
        <taxon>Gammaproteobacteria</taxon>
        <taxon>Moraxellales</taxon>
        <taxon>Moraxellaceae</taxon>
        <taxon>Alkanindiges</taxon>
    </lineage>
</organism>
<feature type="chain" id="PRO_5012323031" description="Xaa-Pro dipeptidyl-peptidase-like domain-containing protein" evidence="2">
    <location>
        <begin position="23"/>
        <end position="575"/>
    </location>
</feature>
<dbReference type="InterPro" id="IPR029058">
    <property type="entry name" value="AB_hydrolase_fold"/>
</dbReference>
<dbReference type="AlphaFoldDB" id="A0A1S8CUU6"/>
<feature type="signal peptide" evidence="2">
    <location>
        <begin position="1"/>
        <end position="22"/>
    </location>
</feature>
<keyword evidence="5" id="KW-1185">Reference proteome</keyword>
<dbReference type="PANTHER" id="PTHR22946:SF9">
    <property type="entry name" value="POLYKETIDE TRANSFERASE AF380"/>
    <property type="match status" value="1"/>
</dbReference>
<gene>
    <name evidence="4" type="ORF">BKE30_06175</name>
</gene>
<evidence type="ECO:0000259" key="3">
    <source>
        <dbReference type="Pfam" id="PF02129"/>
    </source>
</evidence>
<dbReference type="RefSeq" id="WP_076877738.1">
    <property type="nucleotide sequence ID" value="NZ_MLCN01000014.1"/>
</dbReference>
<sequence>MAFQTSLSLLGLSLLLALTGCATRQVKPLLPTTAHGTLKQSHYQMRMTTDDGVTLSFTVYQPALAPGQTAPLVIHTHGFGLSRMKRPYLSLYGSVMPTGQGAEAAWKRGYWVISFDQRGHGGMDGTGGKIRLTDPQFEGRDVSRLIDWAEQHLPQLARNTHGARVGMIGESYGGAIQYIASAQDKRIAALVPVTTWYNLEYSLAPNGVPKSGWLDLLNIVGDWWNWNKFDPALKMAYQDTKNGAISASSYQFLKTHQARWFCDTGQAPQADALIIQGFRDVLFPFNEGISAYQCLKQAGHDVRLLGVEGGHLQPGVQRSPGLELPAWYIGKTMDCQGKMLNIQAMIARWFDAKLKDQPAQLDQIPAVCIDHSPVQNSDALQPRVSYPLPALHIHAGGGYEWLFKSTDRLRHLFTAQHLPAHWQQPQHGGQRPLLLPLTRMNATQWLTGIPRLHLSIDTPTTVNNQNSPTLFVSLARWTPGKGSYQVLNEQVLPINLQKLHYRNQMLSQLQVPIDDPAKGIDLPAVNAKLKQGEVLGLVISSRSRYFGRSSKAHAEASISGYIELPEMLPATAAHQ</sequence>
<dbReference type="InterPro" id="IPR000383">
    <property type="entry name" value="Xaa-Pro-like_dom"/>
</dbReference>
<proteinExistence type="predicted"/>
<dbReference type="SUPFAM" id="SSF53474">
    <property type="entry name" value="alpha/beta-Hydrolases"/>
    <property type="match status" value="1"/>
</dbReference>
<evidence type="ECO:0000256" key="1">
    <source>
        <dbReference type="ARBA" id="ARBA00022801"/>
    </source>
</evidence>
<dbReference type="PANTHER" id="PTHR22946">
    <property type="entry name" value="DIENELACTONE HYDROLASE DOMAIN-CONTAINING PROTEIN-RELATED"/>
    <property type="match status" value="1"/>
</dbReference>
<evidence type="ECO:0000256" key="2">
    <source>
        <dbReference type="SAM" id="SignalP"/>
    </source>
</evidence>
<protein>
    <recommendedName>
        <fullName evidence="3">Xaa-Pro dipeptidyl-peptidase-like domain-containing protein</fullName>
    </recommendedName>
</protein>